<accession>A0A843TUS5</accession>
<keyword evidence="2" id="KW-1185">Reference proteome</keyword>
<dbReference type="Proteomes" id="UP000652761">
    <property type="component" value="Unassembled WGS sequence"/>
</dbReference>
<protein>
    <submittedName>
        <fullName evidence="1">Uncharacterized protein</fullName>
    </submittedName>
</protein>
<reference evidence="1" key="1">
    <citation type="submission" date="2017-07" db="EMBL/GenBank/DDBJ databases">
        <title>Taro Niue Genome Assembly and Annotation.</title>
        <authorList>
            <person name="Atibalentja N."/>
            <person name="Keating K."/>
            <person name="Fields C.J."/>
        </authorList>
    </citation>
    <scope>NUCLEOTIDE SEQUENCE</scope>
    <source>
        <strain evidence="1">Niue_2</strain>
        <tissue evidence="1">Leaf</tissue>
    </source>
</reference>
<organism evidence="1 2">
    <name type="scientific">Colocasia esculenta</name>
    <name type="common">Wild taro</name>
    <name type="synonym">Arum esculentum</name>
    <dbReference type="NCBI Taxonomy" id="4460"/>
    <lineage>
        <taxon>Eukaryota</taxon>
        <taxon>Viridiplantae</taxon>
        <taxon>Streptophyta</taxon>
        <taxon>Embryophyta</taxon>
        <taxon>Tracheophyta</taxon>
        <taxon>Spermatophyta</taxon>
        <taxon>Magnoliopsida</taxon>
        <taxon>Liliopsida</taxon>
        <taxon>Araceae</taxon>
        <taxon>Aroideae</taxon>
        <taxon>Colocasieae</taxon>
        <taxon>Colocasia</taxon>
    </lineage>
</organism>
<dbReference type="EMBL" id="NMUH01000159">
    <property type="protein sequence ID" value="MQL73250.1"/>
    <property type="molecule type" value="Genomic_DNA"/>
</dbReference>
<proteinExistence type="predicted"/>
<gene>
    <name evidence="1" type="ORF">Taro_005592</name>
</gene>
<sequence>MSLHLVGIVWRSFWWLGSRSSSTPSRSSSLLRLLRPAQIVILKSTKVRR</sequence>
<dbReference type="AlphaFoldDB" id="A0A843TUS5"/>
<evidence type="ECO:0000313" key="1">
    <source>
        <dbReference type="EMBL" id="MQL73250.1"/>
    </source>
</evidence>
<comment type="caution">
    <text evidence="1">The sequence shown here is derived from an EMBL/GenBank/DDBJ whole genome shotgun (WGS) entry which is preliminary data.</text>
</comment>
<name>A0A843TUS5_COLES</name>
<evidence type="ECO:0000313" key="2">
    <source>
        <dbReference type="Proteomes" id="UP000652761"/>
    </source>
</evidence>